<protein>
    <submittedName>
        <fullName evidence="1">ATPase</fullName>
    </submittedName>
</protein>
<dbReference type="EMBL" id="QJHK01000003">
    <property type="protein sequence ID" value="PXY42024.1"/>
    <property type="molecule type" value="Genomic_DNA"/>
</dbReference>
<organism evidence="1 2">
    <name type="scientific">Flavobacterium cheongpyeongense</name>
    <dbReference type="NCBI Taxonomy" id="2212651"/>
    <lineage>
        <taxon>Bacteria</taxon>
        <taxon>Pseudomonadati</taxon>
        <taxon>Bacteroidota</taxon>
        <taxon>Flavobacteriia</taxon>
        <taxon>Flavobacteriales</taxon>
        <taxon>Flavobacteriaceae</taxon>
        <taxon>Flavobacterium</taxon>
    </lineage>
</organism>
<keyword evidence="2" id="KW-1185">Reference proteome</keyword>
<evidence type="ECO:0000313" key="2">
    <source>
        <dbReference type="Proteomes" id="UP000247903"/>
    </source>
</evidence>
<dbReference type="Proteomes" id="UP000247903">
    <property type="component" value="Unassembled WGS sequence"/>
</dbReference>
<dbReference type="OrthoDB" id="643584at2"/>
<accession>A0A2V4C750</accession>
<sequence length="338" mass="40330">MIFILKKKILKKLKEFRLNYSCVRYYNQDNPVIYVNLNHRTKVRTYLNLFFRIHEVYKEPIVIKFSLLRMIFLAKWFNELDYIYFKKPFSKITKLKTFSHHKKADFRVHYNYKKIYSSHHYQKDALPYIMHPANYLNSDSNTLEKNIGILISGNFDEKIYDTNVIEHNFGLLNRWEIYNEIVKHKKVLSISGDELVKDLFTGCFKNNLVLMKWQSGAIPTSKWRYYLSSADFIFCAPGMTMPMCHNILEAMSVGVIPILNYPHWLNPSLENDLNCLVYKNISDINFIIDKALSMSDNKKNEMLKNVIEYYKSYYEKYVFNENKNSDLIVLNENIKDLV</sequence>
<gene>
    <name evidence="1" type="ORF">DMB65_05515</name>
</gene>
<comment type="caution">
    <text evidence="1">The sequence shown here is derived from an EMBL/GenBank/DDBJ whole genome shotgun (WGS) entry which is preliminary data.</text>
</comment>
<name>A0A2V4C750_9FLAO</name>
<dbReference type="RefSeq" id="WP_110305653.1">
    <property type="nucleotide sequence ID" value="NZ_QJHK01000003.1"/>
</dbReference>
<reference evidence="1 2" key="1">
    <citation type="submission" date="2018-05" db="EMBL/GenBank/DDBJ databases">
        <title>Flavobacterium sp. strain IMCC34759, incomplete genome.</title>
        <authorList>
            <person name="Joung Y."/>
            <person name="Cho J."/>
        </authorList>
    </citation>
    <scope>NUCLEOTIDE SEQUENCE [LARGE SCALE GENOMIC DNA]</scope>
    <source>
        <strain evidence="1 2">IMCC34759</strain>
    </source>
</reference>
<evidence type="ECO:0000313" key="1">
    <source>
        <dbReference type="EMBL" id="PXY42024.1"/>
    </source>
</evidence>
<dbReference type="AlphaFoldDB" id="A0A2V4C750"/>
<proteinExistence type="predicted"/>